<dbReference type="AlphaFoldDB" id="A0A430HCL0"/>
<accession>A0A430HCL0</accession>
<organism evidence="2 3">
    <name type="scientific">Massilia atriviolacea</name>
    <dbReference type="NCBI Taxonomy" id="2495579"/>
    <lineage>
        <taxon>Bacteria</taxon>
        <taxon>Pseudomonadati</taxon>
        <taxon>Pseudomonadota</taxon>
        <taxon>Betaproteobacteria</taxon>
        <taxon>Burkholderiales</taxon>
        <taxon>Oxalobacteraceae</taxon>
        <taxon>Telluria group</taxon>
        <taxon>Massilia</taxon>
    </lineage>
</organism>
<reference evidence="2 3" key="1">
    <citation type="submission" date="2018-12" db="EMBL/GenBank/DDBJ databases">
        <authorList>
            <person name="Yang E."/>
        </authorList>
    </citation>
    <scope>NUCLEOTIDE SEQUENCE [LARGE SCALE GENOMIC DNA]</scope>
    <source>
        <strain evidence="2 3">SOD</strain>
    </source>
</reference>
<proteinExistence type="predicted"/>
<name>A0A430HCL0_9BURK</name>
<evidence type="ECO:0000313" key="2">
    <source>
        <dbReference type="EMBL" id="RSZ55253.1"/>
    </source>
</evidence>
<feature type="transmembrane region" description="Helical" evidence="1">
    <location>
        <begin position="43"/>
        <end position="61"/>
    </location>
</feature>
<comment type="caution">
    <text evidence="2">The sequence shown here is derived from an EMBL/GenBank/DDBJ whole genome shotgun (WGS) entry which is preliminary data.</text>
</comment>
<dbReference type="Proteomes" id="UP000278085">
    <property type="component" value="Unassembled WGS sequence"/>
</dbReference>
<dbReference type="RefSeq" id="WP_126077785.1">
    <property type="nucleotide sequence ID" value="NZ_CP051166.1"/>
</dbReference>
<keyword evidence="3" id="KW-1185">Reference proteome</keyword>
<keyword evidence="1" id="KW-0472">Membrane</keyword>
<evidence type="ECO:0000313" key="3">
    <source>
        <dbReference type="Proteomes" id="UP000278085"/>
    </source>
</evidence>
<protein>
    <submittedName>
        <fullName evidence="2">Uncharacterized protein</fullName>
    </submittedName>
</protein>
<evidence type="ECO:0000256" key="1">
    <source>
        <dbReference type="SAM" id="Phobius"/>
    </source>
</evidence>
<keyword evidence="1" id="KW-1133">Transmembrane helix</keyword>
<dbReference type="EMBL" id="RXLQ01000030">
    <property type="protein sequence ID" value="RSZ55253.1"/>
    <property type="molecule type" value="Genomic_DNA"/>
</dbReference>
<sequence>MQKLISRLFALYLISLILIVPASIVHLWDFSFNSLSADKRETLFSFAIWTFGGFIVLVKLMKYRHDALRKTIQLIKPDNYQATIEISGPHACEYFGIDHKNDHLLLVDIKQKIARCERIDFLRAWKIEGDGFKTYVLFSFNSFELSTLKIFISPAHRHDLAAKLNLALQY</sequence>
<keyword evidence="1" id="KW-0812">Transmembrane</keyword>
<gene>
    <name evidence="2" type="ORF">EJB06_30480</name>
</gene>